<dbReference type="CDD" id="cd00085">
    <property type="entry name" value="HNHc"/>
    <property type="match status" value="1"/>
</dbReference>
<evidence type="ECO:0000313" key="1">
    <source>
        <dbReference type="EMBL" id="MCU7247443.1"/>
    </source>
</evidence>
<dbReference type="Gene3D" id="1.10.30.50">
    <property type="match status" value="1"/>
</dbReference>
<organism evidence="1 2">
    <name type="scientific">Pseudomonas koreensis</name>
    <dbReference type="NCBI Taxonomy" id="198620"/>
    <lineage>
        <taxon>Bacteria</taxon>
        <taxon>Pseudomonadati</taxon>
        <taxon>Pseudomonadota</taxon>
        <taxon>Gammaproteobacteria</taxon>
        <taxon>Pseudomonadales</taxon>
        <taxon>Pseudomonadaceae</taxon>
        <taxon>Pseudomonas</taxon>
    </lineage>
</organism>
<dbReference type="RefSeq" id="WP_301621366.1">
    <property type="nucleotide sequence ID" value="NZ_JAOSKY010000002.1"/>
</dbReference>
<dbReference type="InterPro" id="IPR003615">
    <property type="entry name" value="HNH_nuc"/>
</dbReference>
<dbReference type="AlphaFoldDB" id="A0A9X3BBV5"/>
<dbReference type="Proteomes" id="UP001139955">
    <property type="component" value="Unassembled WGS sequence"/>
</dbReference>
<evidence type="ECO:0008006" key="3">
    <source>
        <dbReference type="Google" id="ProtNLM"/>
    </source>
</evidence>
<comment type="caution">
    <text evidence="1">The sequence shown here is derived from an EMBL/GenBank/DDBJ whole genome shotgun (WGS) entry which is preliminary data.</text>
</comment>
<gene>
    <name evidence="1" type="ORF">OC940_06490</name>
</gene>
<reference evidence="1" key="1">
    <citation type="submission" date="2022-09" db="EMBL/GenBank/DDBJ databases">
        <authorList>
            <person name="Cesa-Luna C."/>
            <person name="Girard L."/>
            <person name="Lood C."/>
            <person name="Hofte M."/>
            <person name="De Mot R."/>
        </authorList>
    </citation>
    <scope>NUCLEOTIDE SEQUENCE</scope>
    <source>
        <strain evidence="1">B1M3-32</strain>
    </source>
</reference>
<evidence type="ECO:0000313" key="2">
    <source>
        <dbReference type="Proteomes" id="UP001139955"/>
    </source>
</evidence>
<name>A0A9X3BBV5_9PSED</name>
<dbReference type="EMBL" id="JAOSKY010000002">
    <property type="protein sequence ID" value="MCU7247443.1"/>
    <property type="molecule type" value="Genomic_DNA"/>
</dbReference>
<sequence length="366" mass="40641">MRPITKPASNSHYNPPTSLDIGGRAGVLLHRLAGTASPRATFTINLSRVLDLLLENAQGVNFPGFTKAEQDVLVAGLMTQITRIYKTAAAPLTKDLGAFCSYCGSNLPGLIEVEHTVPKVFYPTFATDWDCFLLSCGPCNTSKGNNPKRADATSWSRLVAPTEQELYDEIRGGRYLWPDRDHTCWQDLPLQLEYFDTVSNDWVPLSIPEDTDLDNVLTAYDVINHTVLADICVGGSMKHNVQVAVTVQGSAGKPWTDDMIELMQFNDDVVNPGTGTYDRRQMNRTRAWFDALGACRLLTLATDQAAFDLLWQQVPMMGASSGFYSVWVTVLERFSDFTGARYASRFVAETNDPLYYPHTSTTHLPH</sequence>
<accession>A0A9X3BBV5</accession>
<proteinExistence type="predicted"/>
<protein>
    <recommendedName>
        <fullName evidence="3">HNH endonuclease</fullName>
    </recommendedName>
</protein>
<keyword evidence="2" id="KW-1185">Reference proteome</keyword>
<reference evidence="1" key="2">
    <citation type="journal article" date="2023" name="mSystems">
        <title>Charting the Lipopeptidome of Nonpathogenic Pseudomonas.</title>
        <authorList>
            <person name="Cesa-Luna C."/>
            <person name="Geudens N."/>
            <person name="Girard L."/>
            <person name="De Roo V."/>
            <person name="Maklad H.R."/>
            <person name="Martins J.C."/>
            <person name="Hofte M."/>
            <person name="De Mot R."/>
        </authorList>
    </citation>
    <scope>NUCLEOTIDE SEQUENCE</scope>
    <source>
        <strain evidence="1">B1M3-32</strain>
    </source>
</reference>